<sequence>MKKKNFAMFVILLVISSGAMFLMSTNQVNGWGLSTHQFIVREASNIVPDDWKEAFTYYLPEIVSGSTYPDQVLQDWENHLYYPISGENNAPWHINNTIYGIKSNITNNEDWETIFWLLGIVSHYISDINIPVHTDEYWDGHPAYEKDINNHLNELNITIYSFDDFDDPVEFAIQCATYAHQYYWAIRNAYPTGSETDVVVTNDTIKDITEEQLGRAIGATLKIWEYIIKDFTPPDVEIIEDVATILIDRYHDNDYSLTTLTSFFDTLNRDVVEMIYNEVEIDENALSNIDLLVITAPYRNFSTAEINTISNWYSSGGHLLISSRGDYSNASRGTLNELLNAIGSALRVNDDNVYTTPADPEFYKPWYCQTDEFNDDDPVAAQIVGNLTNKVQFFSPTSLYTTEESSSVHWLVFGEETFYQSDQNPPAPDKIYDNTDDNVGGTSIPLAAVELDGESSLALFGTTTWSDYDFGLSNRDNKELIWSTIEFLLDIDLLVNNANNTIPTEDTTPQKTPGPSIVYISLGILISAIVIRKKSKK</sequence>
<dbReference type="Pfam" id="PF00882">
    <property type="entry name" value="Zn_dep_PLPC"/>
    <property type="match status" value="1"/>
</dbReference>
<dbReference type="AlphaFoldDB" id="A0A9Y1BJA7"/>
<dbReference type="InterPro" id="IPR008947">
    <property type="entry name" value="PLipase_C/P1_nuclease_dom_sf"/>
</dbReference>
<dbReference type="Gene3D" id="1.10.575.10">
    <property type="entry name" value="P1 Nuclease"/>
    <property type="match status" value="1"/>
</dbReference>
<dbReference type="InterPro" id="IPR029002">
    <property type="entry name" value="PLPC/GPLD1"/>
</dbReference>
<keyword evidence="1" id="KW-0812">Transmembrane</keyword>
<dbReference type="Proteomes" id="UP001201020">
    <property type="component" value="Chromosome"/>
</dbReference>
<evidence type="ECO:0000256" key="1">
    <source>
        <dbReference type="SAM" id="Phobius"/>
    </source>
</evidence>
<keyword evidence="1" id="KW-1133">Transmembrane helix</keyword>
<organism evidence="3">
    <name type="scientific">Candidatus Heimdallarchaeum aukensis</name>
    <dbReference type="NCBI Taxonomy" id="2876573"/>
    <lineage>
        <taxon>Archaea</taxon>
        <taxon>Promethearchaeati</taxon>
        <taxon>Candidatus Heimdallarchaeota</taxon>
        <taxon>Candidatus Heimdallarchaeia (ex Rinke et al. 2021) (nom. nud.)</taxon>
        <taxon>Candidatus Heimdallarchaeales</taxon>
        <taxon>Candidatus Heimdallarchaeaceae</taxon>
        <taxon>Candidatus Heimdallarchaeum</taxon>
    </lineage>
</organism>
<gene>
    <name evidence="3" type="ORF">K9W45_09675</name>
</gene>
<protein>
    <submittedName>
        <fullName evidence="3">Zinc dependent phospholipase C family protein</fullName>
    </submittedName>
</protein>
<evidence type="ECO:0000259" key="2">
    <source>
        <dbReference type="Pfam" id="PF00882"/>
    </source>
</evidence>
<accession>A0A9Y1BJA7</accession>
<name>A0A9Y1BJA7_9ARCH</name>
<dbReference type="SUPFAM" id="SSF48537">
    <property type="entry name" value="Phospholipase C/P1 nuclease"/>
    <property type="match status" value="1"/>
</dbReference>
<reference evidence="3" key="1">
    <citation type="journal article" date="2022" name="Nat. Microbiol.">
        <title>Unique mobile elements and scalable gene flow at the prokaryote-eukaryote boundary revealed by circularized Asgard archaea genomes.</title>
        <authorList>
            <person name="Wu F."/>
            <person name="Speth D.R."/>
            <person name="Philosof A."/>
            <person name="Cremiere A."/>
            <person name="Narayanan A."/>
            <person name="Barco R.A."/>
            <person name="Connon S.A."/>
            <person name="Amend J.P."/>
            <person name="Antoshechkin I.A."/>
            <person name="Orphan V.J."/>
        </authorList>
    </citation>
    <scope>NUCLEOTIDE SEQUENCE</scope>
    <source>
        <strain evidence="3">PM71</strain>
    </source>
</reference>
<evidence type="ECO:0000313" key="3">
    <source>
        <dbReference type="EMBL" id="UJG40103.1"/>
    </source>
</evidence>
<feature type="domain" description="Phospholipase C/D" evidence="2">
    <location>
        <begin position="35"/>
        <end position="150"/>
    </location>
</feature>
<dbReference type="SUPFAM" id="SSF52317">
    <property type="entry name" value="Class I glutamine amidotransferase-like"/>
    <property type="match status" value="1"/>
</dbReference>
<dbReference type="EMBL" id="CP084166">
    <property type="protein sequence ID" value="UJG40103.1"/>
    <property type="molecule type" value="Genomic_DNA"/>
</dbReference>
<proteinExistence type="predicted"/>
<dbReference type="InterPro" id="IPR029062">
    <property type="entry name" value="Class_I_gatase-like"/>
</dbReference>
<keyword evidence="1" id="KW-0472">Membrane</keyword>
<dbReference type="GO" id="GO:0016788">
    <property type="term" value="F:hydrolase activity, acting on ester bonds"/>
    <property type="evidence" value="ECO:0007669"/>
    <property type="project" value="InterPro"/>
</dbReference>
<feature type="transmembrane region" description="Helical" evidence="1">
    <location>
        <begin position="513"/>
        <end position="531"/>
    </location>
</feature>